<dbReference type="STRING" id="53326.A0A016V8Y2"/>
<sequence length="1058" mass="119205">MNNYEGNPDSIPRRRFHRERCGRAACFSRPREGHCHRRSLYDNPGKSMLSRGSVAILKLCLLALVTAAPEWELIQSLPNLVEPMRSKQYAGYLNISPVKQLFYWYIESENNPASDPVVLWLNGGPGCSSLEGLFVEMGPFRVNNFGENVTRNPWTWNRYANIIYLDAPAGVGFSVRLDGLWNYTDAEVASDNHKAIKTWFEKFPERKGNDFYVAGESYGGTYVPMLSALLVDDDGFINFKGMLIGNGCVDDVLNQNSLVEFNYNHGIIDESYYRQIIAKCCNNDPDNCDFYAMTRNESGYCYNEAMYVSTVNIFTGLDPYFLYYSCYLNPGDAPIPTQMATTILRTHLRKMNSDTNAQPACSHYNDSTVYLQREDVRAALHILSVVPPYESCNENISRYYDDGESHIVSQLEYVRKVIAANKTALLFYGDTDTMCNAVHGSQFAARLGLEQVAPLRPYVDNEQLPPTIGLLTQYEGLDYLTIRGAGHFPASSNEKPKETLQVFVNFINKTAYDTPVTHDVPYEPPVTSPAPIPENWDADPFLIQNLPNLDEPMKSKQYTGYLSVSDTKKLFYWYIESESDPDNDPVVLWLNGGPGCSSLEGLFMEMGPFRARNYGSNIGRNKWTWNRVANIIYLDAPAGVGFSIDLNGTLAYTDDEVADDNHIAISEWFKVTIFVILFILTSSQCHFQKFPHRRSNKFYVAGESYGGTYVPMLSARIVDDAENFPQFQGMLIGNGCMDDRLQYNSLIGYNYDHGFIDENQYRLAVDFCCFDNSTSGCDFYEMSRDNDSICYNESLALYNANGDTNLDPFFLYYTCRLDEPDPIVSMSSVVLRTHFKKVGYEQATPSCAHYNDSTVYLQREDVRQALNIPDIIPQYGSCNNDIANQYDMKETHYITQSDNVKKVIQAGHKAALFYGDVDSVCNAVHGSQFAYNLGLKMTGPLRPYHDNEQKPPTIGFVNNYEGLDFLTVRGAGHFVASSNEKPKEALQMFVNFLRGMDYSTPIDYKPPTTSTSSTAPPPTTTESSEPTTQASTISPKQSSPSKFSGFLVFVLGVLMCRT</sequence>
<name>A0A016V8Y2_9BILA</name>
<dbReference type="PANTHER" id="PTHR11802:SF201">
    <property type="entry name" value="CARBOXYPEPTIDASE"/>
    <property type="match status" value="1"/>
</dbReference>
<dbReference type="EC" id="3.4.16.-" evidence="2"/>
<comment type="similarity">
    <text evidence="1 2">Belongs to the peptidase S10 family.</text>
</comment>
<dbReference type="MEROPS" id="S10.A54"/>
<organism evidence="4 5">
    <name type="scientific">Ancylostoma ceylanicum</name>
    <dbReference type="NCBI Taxonomy" id="53326"/>
    <lineage>
        <taxon>Eukaryota</taxon>
        <taxon>Metazoa</taxon>
        <taxon>Ecdysozoa</taxon>
        <taxon>Nematoda</taxon>
        <taxon>Chromadorea</taxon>
        <taxon>Rhabditida</taxon>
        <taxon>Rhabditina</taxon>
        <taxon>Rhabditomorpha</taxon>
        <taxon>Strongyloidea</taxon>
        <taxon>Ancylostomatidae</taxon>
        <taxon>Ancylostomatinae</taxon>
        <taxon>Ancylostoma</taxon>
    </lineage>
</organism>
<evidence type="ECO:0000256" key="1">
    <source>
        <dbReference type="ARBA" id="ARBA00009431"/>
    </source>
</evidence>
<dbReference type="GO" id="GO:0004185">
    <property type="term" value="F:serine-type carboxypeptidase activity"/>
    <property type="evidence" value="ECO:0007669"/>
    <property type="project" value="UniProtKB-UniRule"/>
</dbReference>
<dbReference type="InterPro" id="IPR018202">
    <property type="entry name" value="Ser_caboxypep_ser_AS"/>
</dbReference>
<dbReference type="FunFam" id="3.40.50.1820:FF:000055">
    <property type="entry name" value="Carboxypeptidase"/>
    <property type="match status" value="1"/>
</dbReference>
<feature type="compositionally biased region" description="Low complexity" evidence="3">
    <location>
        <begin position="1006"/>
        <end position="1032"/>
    </location>
</feature>
<dbReference type="InterPro" id="IPR001563">
    <property type="entry name" value="Peptidase_S10"/>
</dbReference>
<evidence type="ECO:0000256" key="3">
    <source>
        <dbReference type="SAM" id="MobiDB-lite"/>
    </source>
</evidence>
<reference evidence="5" key="1">
    <citation type="journal article" date="2015" name="Nat. Genet.">
        <title>The genome and transcriptome of the zoonotic hookworm Ancylostoma ceylanicum identify infection-specific gene families.</title>
        <authorList>
            <person name="Schwarz E.M."/>
            <person name="Hu Y."/>
            <person name="Antoshechkin I."/>
            <person name="Miller M.M."/>
            <person name="Sternberg P.W."/>
            <person name="Aroian R.V."/>
        </authorList>
    </citation>
    <scope>NUCLEOTIDE SEQUENCE</scope>
    <source>
        <strain evidence="5">HY135</strain>
    </source>
</reference>
<dbReference type="Gene3D" id="3.40.50.1820">
    <property type="entry name" value="alpha/beta hydrolase"/>
    <property type="match status" value="2"/>
</dbReference>
<accession>A0A016V8Y2</accession>
<keyword evidence="2" id="KW-0121">Carboxypeptidase</keyword>
<protein>
    <recommendedName>
        <fullName evidence="2">Carboxypeptidase</fullName>
        <ecNumber evidence="2">3.4.16.-</ecNumber>
    </recommendedName>
</protein>
<dbReference type="Proteomes" id="UP000024635">
    <property type="component" value="Unassembled WGS sequence"/>
</dbReference>
<feature type="region of interest" description="Disordered" evidence="3">
    <location>
        <begin position="1003"/>
        <end position="1040"/>
    </location>
</feature>
<dbReference type="AlphaFoldDB" id="A0A016V8Y2"/>
<dbReference type="PANTHER" id="PTHR11802">
    <property type="entry name" value="SERINE PROTEASE FAMILY S10 SERINE CARBOXYPEPTIDASE"/>
    <property type="match status" value="1"/>
</dbReference>
<dbReference type="EMBL" id="JARK01001351">
    <property type="protein sequence ID" value="EYC23741.1"/>
    <property type="molecule type" value="Genomic_DNA"/>
</dbReference>
<proteinExistence type="inferred from homology"/>
<keyword evidence="2" id="KW-0645">Protease</keyword>
<keyword evidence="2" id="KW-0378">Hydrolase</keyword>
<comment type="caution">
    <text evidence="4">The sequence shown here is derived from an EMBL/GenBank/DDBJ whole genome shotgun (WGS) entry which is preliminary data.</text>
</comment>
<evidence type="ECO:0000256" key="2">
    <source>
        <dbReference type="RuleBase" id="RU361156"/>
    </source>
</evidence>
<gene>
    <name evidence="4" type="primary">Acey_s0015.g2811</name>
    <name evidence="4" type="synonym">Acey-Y40D12A.2</name>
    <name evidence="4" type="ORF">Y032_0015g2811</name>
</gene>
<evidence type="ECO:0000313" key="5">
    <source>
        <dbReference type="Proteomes" id="UP000024635"/>
    </source>
</evidence>
<dbReference type="GO" id="GO:0006508">
    <property type="term" value="P:proteolysis"/>
    <property type="evidence" value="ECO:0007669"/>
    <property type="project" value="UniProtKB-KW"/>
</dbReference>
<keyword evidence="5" id="KW-1185">Reference proteome</keyword>
<dbReference type="PRINTS" id="PR00724">
    <property type="entry name" value="CRBOXYPTASEC"/>
</dbReference>
<dbReference type="InterPro" id="IPR029058">
    <property type="entry name" value="AB_hydrolase_fold"/>
</dbReference>
<dbReference type="OrthoDB" id="5812398at2759"/>
<evidence type="ECO:0000313" key="4">
    <source>
        <dbReference type="EMBL" id="EYC23741.1"/>
    </source>
</evidence>
<dbReference type="SUPFAM" id="SSF53474">
    <property type="entry name" value="alpha/beta-Hydrolases"/>
    <property type="match status" value="2"/>
</dbReference>
<dbReference type="PROSITE" id="PS00131">
    <property type="entry name" value="CARBOXYPEPT_SER_SER"/>
    <property type="match status" value="2"/>
</dbReference>
<dbReference type="Pfam" id="PF00450">
    <property type="entry name" value="Peptidase_S10"/>
    <property type="match status" value="3"/>
</dbReference>